<dbReference type="PANTHER" id="PTHR10010:SF46">
    <property type="entry name" value="SODIUM-DEPENDENT PHOSPHATE TRANSPORT PROTEIN 2B"/>
    <property type="match status" value="1"/>
</dbReference>
<dbReference type="NCBIfam" id="NF037997">
    <property type="entry name" value="Na_Pi_symport"/>
    <property type="match status" value="1"/>
</dbReference>
<sequence>MAKRGETNQVFALEDVDKETNEKIAKKLREVEENSKEIVKREDEKPEEIDPWALPEFKSDAKLWQEMTGKEKVIHVLWTGITKPLLLIGLLYLFICSLSFLSSAFRLLGGRTAGQIFRDSEVLANPVAGLVIGVLATVLVQSSSTSTSIIITMVGEELLTVKQAIPIIMGANIGTSVTNTIVSMGQITDKDEFRRAFAGATIHDMFNWLAVLVLLPIETASGYLYHFTTWMTKRLELTSMNDTNPELLKKITKPFTKFIIQLNKKVITNEATRLKNESASSMLKICKDADKTVIKCGYLFEHLSSWEDWAMGLLLLFISLLILCLCLMFIVKLLHSLLRGSIAKVIRKIVNQDFPGPLSYITGYLAILIGAGLTMLVQSSSIFTSSITPLVGLGIISLERMYPLTLGSNIGTTTTGMLAAIAQDDHLKESLQVALCHLFFNLTAILIFYPMPQMRFPINLAKFLGSTTAKYRWFAIMYLIFMFFVFPAIILALSFTSVIALIVVLVPIILLIITVAIIKTLQAKKPHFLPEKLRNWKFLPEWMRSLAPYDRLFRKMFSICMKIRHPKQDGVEINRA</sequence>
<feature type="transmembrane region" description="Helical" evidence="7">
    <location>
        <begin position="498"/>
        <end position="518"/>
    </location>
</feature>
<feature type="transmembrane region" description="Helical" evidence="7">
    <location>
        <begin position="354"/>
        <end position="377"/>
    </location>
</feature>
<evidence type="ECO:0000256" key="7">
    <source>
        <dbReference type="SAM" id="Phobius"/>
    </source>
</evidence>
<keyword evidence="6 7" id="KW-0472">Membrane</keyword>
<comment type="subcellular location">
    <subcellularLocation>
        <location evidence="1">Apical cell membrane</location>
        <topology evidence="1">Multi-pass membrane protein</topology>
    </subcellularLocation>
</comment>
<comment type="similarity">
    <text evidence="2">Belongs to the SLC34A transporter family.</text>
</comment>
<feature type="transmembrane region" description="Helical" evidence="7">
    <location>
        <begin position="431"/>
        <end position="450"/>
    </location>
</feature>
<evidence type="ECO:0000256" key="6">
    <source>
        <dbReference type="ARBA" id="ARBA00023136"/>
    </source>
</evidence>
<dbReference type="Proteomes" id="UP000515154">
    <property type="component" value="Linkage group LG25"/>
</dbReference>
<accession>A0A6P7TNP6</accession>
<keyword evidence="8" id="KW-1185">Reference proteome</keyword>
<keyword evidence="5 7" id="KW-1133">Transmembrane helix</keyword>
<dbReference type="NCBIfam" id="TIGR01013">
    <property type="entry name" value="2a58"/>
    <property type="match status" value="1"/>
</dbReference>
<dbReference type="RefSeq" id="XP_029651087.1">
    <property type="nucleotide sequence ID" value="XM_029795227.2"/>
</dbReference>
<evidence type="ECO:0000256" key="2">
    <source>
        <dbReference type="ARBA" id="ARBA00005808"/>
    </source>
</evidence>
<protein>
    <submittedName>
        <fullName evidence="9">Sodium-dependent phosphate transport protein 2B</fullName>
    </submittedName>
</protein>
<evidence type="ECO:0000313" key="8">
    <source>
        <dbReference type="Proteomes" id="UP000515154"/>
    </source>
</evidence>
<dbReference type="Pfam" id="PF02690">
    <property type="entry name" value="Na_Pi_cotrans"/>
    <property type="match status" value="2"/>
</dbReference>
<feature type="transmembrane region" description="Helical" evidence="7">
    <location>
        <begin position="85"/>
        <end position="110"/>
    </location>
</feature>
<dbReference type="GO" id="GO:0016324">
    <property type="term" value="C:apical plasma membrane"/>
    <property type="evidence" value="ECO:0007669"/>
    <property type="project" value="UniProtKB-SubCell"/>
</dbReference>
<dbReference type="GO" id="GO:0044341">
    <property type="term" value="P:sodium-dependent phosphate transport"/>
    <property type="evidence" value="ECO:0007669"/>
    <property type="project" value="InterPro"/>
</dbReference>
<keyword evidence="3" id="KW-1003">Cell membrane</keyword>
<evidence type="ECO:0000256" key="4">
    <source>
        <dbReference type="ARBA" id="ARBA00022692"/>
    </source>
</evidence>
<dbReference type="GO" id="GO:0005436">
    <property type="term" value="F:sodium:phosphate symporter activity"/>
    <property type="evidence" value="ECO:0007669"/>
    <property type="project" value="InterPro"/>
</dbReference>
<feature type="transmembrane region" description="Helical" evidence="7">
    <location>
        <begin position="471"/>
        <end position="492"/>
    </location>
</feature>
<evidence type="ECO:0000313" key="9">
    <source>
        <dbReference type="RefSeq" id="XP_029651087.1"/>
    </source>
</evidence>
<dbReference type="InterPro" id="IPR003841">
    <property type="entry name" value="Na/Pi_transpt"/>
</dbReference>
<dbReference type="PANTHER" id="PTHR10010">
    <property type="entry name" value="SOLUTE CARRIER FAMILY 34 SODIUM PHOSPHATE , MEMBER 2-RELATED"/>
    <property type="match status" value="1"/>
</dbReference>
<feature type="transmembrane region" description="Helical" evidence="7">
    <location>
        <begin position="205"/>
        <end position="225"/>
    </location>
</feature>
<keyword evidence="4 7" id="KW-0812">Transmembrane</keyword>
<feature type="transmembrane region" description="Helical" evidence="7">
    <location>
        <begin position="309"/>
        <end position="334"/>
    </location>
</feature>
<organism evidence="8 9">
    <name type="scientific">Octopus sinensis</name>
    <name type="common">East Asian common octopus</name>
    <dbReference type="NCBI Taxonomy" id="2607531"/>
    <lineage>
        <taxon>Eukaryota</taxon>
        <taxon>Metazoa</taxon>
        <taxon>Spiralia</taxon>
        <taxon>Lophotrochozoa</taxon>
        <taxon>Mollusca</taxon>
        <taxon>Cephalopoda</taxon>
        <taxon>Coleoidea</taxon>
        <taxon>Octopodiformes</taxon>
        <taxon>Octopoda</taxon>
        <taxon>Incirrata</taxon>
        <taxon>Octopodidae</taxon>
        <taxon>Octopus</taxon>
    </lineage>
</organism>
<dbReference type="KEGG" id="osn:115224352"/>
<gene>
    <name evidence="9" type="primary">LOC115224352</name>
</gene>
<evidence type="ECO:0000256" key="5">
    <source>
        <dbReference type="ARBA" id="ARBA00022989"/>
    </source>
</evidence>
<proteinExistence type="inferred from homology"/>
<evidence type="ECO:0000256" key="1">
    <source>
        <dbReference type="ARBA" id="ARBA00004424"/>
    </source>
</evidence>
<feature type="transmembrane region" description="Helical" evidence="7">
    <location>
        <begin position="122"/>
        <end position="144"/>
    </location>
</feature>
<name>A0A6P7TNP6_9MOLL</name>
<evidence type="ECO:0000256" key="3">
    <source>
        <dbReference type="ARBA" id="ARBA00022475"/>
    </source>
</evidence>
<dbReference type="AlphaFoldDB" id="A0A6P7TNP6"/>
<reference evidence="9" key="1">
    <citation type="submission" date="2025-08" db="UniProtKB">
        <authorList>
            <consortium name="RefSeq"/>
        </authorList>
    </citation>
    <scope>IDENTIFICATION</scope>
</reference>